<dbReference type="AlphaFoldDB" id="A0AAD4HP89"/>
<reference evidence="1" key="1">
    <citation type="journal article" date="2020" name="New Phytol.">
        <title>Comparative genomics reveals dynamic genome evolution in host specialist ectomycorrhizal fungi.</title>
        <authorList>
            <person name="Lofgren L.A."/>
            <person name="Nguyen N.H."/>
            <person name="Vilgalys R."/>
            <person name="Ruytinx J."/>
            <person name="Liao H.L."/>
            <person name="Branco S."/>
            <person name="Kuo A."/>
            <person name="LaButti K."/>
            <person name="Lipzen A."/>
            <person name="Andreopoulos W."/>
            <person name="Pangilinan J."/>
            <person name="Riley R."/>
            <person name="Hundley H."/>
            <person name="Na H."/>
            <person name="Barry K."/>
            <person name="Grigoriev I.V."/>
            <person name="Stajich J.E."/>
            <person name="Kennedy P.G."/>
        </authorList>
    </citation>
    <scope>NUCLEOTIDE SEQUENCE</scope>
    <source>
        <strain evidence="1">FC203</strain>
    </source>
</reference>
<keyword evidence="2" id="KW-1185">Reference proteome</keyword>
<name>A0AAD4HP89_9AGAM</name>
<organism evidence="1 2">
    <name type="scientific">Suillus fuscotomentosus</name>
    <dbReference type="NCBI Taxonomy" id="1912939"/>
    <lineage>
        <taxon>Eukaryota</taxon>
        <taxon>Fungi</taxon>
        <taxon>Dikarya</taxon>
        <taxon>Basidiomycota</taxon>
        <taxon>Agaricomycotina</taxon>
        <taxon>Agaricomycetes</taxon>
        <taxon>Agaricomycetidae</taxon>
        <taxon>Boletales</taxon>
        <taxon>Suillineae</taxon>
        <taxon>Suillaceae</taxon>
        <taxon>Suillus</taxon>
    </lineage>
</organism>
<gene>
    <name evidence="1" type="ORF">F5891DRAFT_141261</name>
</gene>
<evidence type="ECO:0000313" key="1">
    <source>
        <dbReference type="EMBL" id="KAG1902519.1"/>
    </source>
</evidence>
<dbReference type="GeneID" id="64664933"/>
<accession>A0AAD4HP89</accession>
<dbReference type="Proteomes" id="UP001195769">
    <property type="component" value="Unassembled WGS sequence"/>
</dbReference>
<protein>
    <submittedName>
        <fullName evidence="1">Uncharacterized protein</fullName>
    </submittedName>
</protein>
<dbReference type="EMBL" id="JABBWK010000016">
    <property type="protein sequence ID" value="KAG1902519.1"/>
    <property type="molecule type" value="Genomic_DNA"/>
</dbReference>
<proteinExistence type="predicted"/>
<sequence length="243" mass="26262">MGAFTRQGEGLLSDEYASRIASSLARNSNKRVNLHDPDAVEAENTARTERSLTRAHLRIDDNHIEDVSDDEPLLDEAFSPEKDYTTKPTIPGYILEAVDFIGLLTPITKSILATLTTKGQAPAATGSTEASSSGAASDAPVFTEVNAHIVDGEVTTFEIPRVLLNLARSKVHIPLTLLTLSSLRKIHEDPASIKMKKGLVTDDPKLFVMDTSSDFPPESSLPPHLSTKLPLILSDCSGWSLTT</sequence>
<evidence type="ECO:0000313" key="2">
    <source>
        <dbReference type="Proteomes" id="UP001195769"/>
    </source>
</evidence>
<dbReference type="RefSeq" id="XP_041228094.1">
    <property type="nucleotide sequence ID" value="XM_041370635.1"/>
</dbReference>
<comment type="caution">
    <text evidence="1">The sequence shown here is derived from an EMBL/GenBank/DDBJ whole genome shotgun (WGS) entry which is preliminary data.</text>
</comment>